<evidence type="ECO:0008006" key="3">
    <source>
        <dbReference type="Google" id="ProtNLM"/>
    </source>
</evidence>
<dbReference type="Proteomes" id="UP001144372">
    <property type="component" value="Unassembled WGS sequence"/>
</dbReference>
<dbReference type="EMBL" id="BSDR01000001">
    <property type="protein sequence ID" value="GLI35961.1"/>
    <property type="molecule type" value="Genomic_DNA"/>
</dbReference>
<dbReference type="SUPFAM" id="SSF51391">
    <property type="entry name" value="Thiamin phosphate synthase"/>
    <property type="match status" value="1"/>
</dbReference>
<reference evidence="1" key="1">
    <citation type="submission" date="2022-12" db="EMBL/GenBank/DDBJ databases">
        <title>Reference genome sequencing for broad-spectrum identification of bacterial and archaeal isolates by mass spectrometry.</title>
        <authorList>
            <person name="Sekiguchi Y."/>
            <person name="Tourlousse D.M."/>
        </authorList>
    </citation>
    <scope>NUCLEOTIDE SEQUENCE</scope>
    <source>
        <strain evidence="1">ASRB1</strain>
    </source>
</reference>
<organism evidence="1 2">
    <name type="scientific">Desulforhabdus amnigena</name>
    <dbReference type="NCBI Taxonomy" id="40218"/>
    <lineage>
        <taxon>Bacteria</taxon>
        <taxon>Pseudomonadati</taxon>
        <taxon>Thermodesulfobacteriota</taxon>
        <taxon>Syntrophobacteria</taxon>
        <taxon>Syntrophobacterales</taxon>
        <taxon>Syntrophobacteraceae</taxon>
        <taxon>Desulforhabdus</taxon>
    </lineage>
</organism>
<comment type="caution">
    <text evidence="1">The sequence shown here is derived from an EMBL/GenBank/DDBJ whole genome shotgun (WGS) entry which is preliminary data.</text>
</comment>
<evidence type="ECO:0000313" key="1">
    <source>
        <dbReference type="EMBL" id="GLI35961.1"/>
    </source>
</evidence>
<sequence length="343" mass="38672">MNELLAPGGSLEMVEAVFSRGANSVYVGSKGFSRRKCAWEMEDSQIKEAIEIAKPYEGKVRIALNAEIPPEKQMVLLGKISKYASWGAEGVIVKTPAVMQMVKKNFPELLIHASVGCNIQTPAQMKEYMGYGATQIVASTEINTLEKLRTFKEAADALGVAVEVLVHGNRCVGGVGNCAFHELISDSYIKHVYTDEDGNEIVEYEGWPDRSGSCFRLCLLTDEQRRKVLKQRGRKDGEIEAINDRIRRHPNVAFVINGKELWDYMDLGLNTLKVQGREYAVSLISRMVFIYRSLIDAHGRGARHDQPDLIPLQQELEEICLDRDRVRMEKTRELHRNIKGLYA</sequence>
<keyword evidence="2" id="KW-1185">Reference proteome</keyword>
<name>A0A9W6FW26_9BACT</name>
<dbReference type="InterPro" id="IPR001539">
    <property type="entry name" value="Peptidase_U32"/>
</dbReference>
<dbReference type="PANTHER" id="PTHR30217:SF10">
    <property type="entry name" value="23S RRNA 5-HYDROXYCYTIDINE C2501 SYNTHASE"/>
    <property type="match status" value="1"/>
</dbReference>
<dbReference type="PANTHER" id="PTHR30217">
    <property type="entry name" value="PEPTIDASE U32 FAMILY"/>
    <property type="match status" value="1"/>
</dbReference>
<gene>
    <name evidence="1" type="ORF">DAMNIGENAA_33940</name>
</gene>
<dbReference type="RefSeq" id="WP_281796092.1">
    <property type="nucleotide sequence ID" value="NZ_BSDR01000001.1"/>
</dbReference>
<accession>A0A9W6FW26</accession>
<protein>
    <recommendedName>
        <fullName evidence="3">U32 family peptidase</fullName>
    </recommendedName>
</protein>
<evidence type="ECO:0000313" key="2">
    <source>
        <dbReference type="Proteomes" id="UP001144372"/>
    </source>
</evidence>
<dbReference type="AlphaFoldDB" id="A0A9W6FW26"/>
<dbReference type="Pfam" id="PF01136">
    <property type="entry name" value="Peptidase_U32"/>
    <property type="match status" value="1"/>
</dbReference>
<dbReference type="InterPro" id="IPR036206">
    <property type="entry name" value="ThiamineP_synth_sf"/>
</dbReference>
<proteinExistence type="predicted"/>
<dbReference type="InterPro" id="IPR051454">
    <property type="entry name" value="RNA/ubiquinone_mod_enzymes"/>
</dbReference>